<reference evidence="2 3" key="1">
    <citation type="journal article" date="2017" name="Biochemistry">
        <title>Identification of the Biosynthetic Pathway for the Antibiotic Bicyclomycin.</title>
        <authorList>
            <person name="Patteson J."/>
            <person name="Cai W."/>
            <person name="Johnson R.A."/>
            <person name="Santa Maria K."/>
            <person name="Li B."/>
        </authorList>
    </citation>
    <scope>NUCLEOTIDE SEQUENCE [LARGE SCALE GENOMIC DNA]</scope>
    <source>
        <strain evidence="2 3">ATCC 21532</strain>
    </source>
</reference>
<sequence length="82" mass="8687">MLLRDHGGVFSPTAVQLHRISAENSAGGQGGRPAALRPVLLGLAEPGRSLTARREASPEGGRPVDVGERSRRQVPLRGDPDR</sequence>
<feature type="region of interest" description="Disordered" evidence="1">
    <location>
        <begin position="47"/>
        <end position="82"/>
    </location>
</feature>
<comment type="caution">
    <text evidence="2">The sequence shown here is derived from an EMBL/GenBank/DDBJ whole genome shotgun (WGS) entry which is preliminary data.</text>
</comment>
<dbReference type="AlphaFoldDB" id="A0A2G1XL34"/>
<name>A0A2G1XL34_STRCJ</name>
<dbReference type="Proteomes" id="UP000222531">
    <property type="component" value="Unassembled WGS sequence"/>
</dbReference>
<organism evidence="2 3">
    <name type="scientific">Streptomyces cinnamoneus</name>
    <name type="common">Streptoverticillium cinnamoneum</name>
    <dbReference type="NCBI Taxonomy" id="53446"/>
    <lineage>
        <taxon>Bacteria</taxon>
        <taxon>Bacillati</taxon>
        <taxon>Actinomycetota</taxon>
        <taxon>Actinomycetes</taxon>
        <taxon>Kitasatosporales</taxon>
        <taxon>Streptomycetaceae</taxon>
        <taxon>Streptomyces</taxon>
        <taxon>Streptomyces cinnamoneus group</taxon>
    </lineage>
</organism>
<evidence type="ECO:0000313" key="2">
    <source>
        <dbReference type="EMBL" id="PHQ51940.1"/>
    </source>
</evidence>
<accession>A0A2G1XL34</accession>
<dbReference type="EMBL" id="NHZO01000128">
    <property type="protein sequence ID" value="PHQ51940.1"/>
    <property type="molecule type" value="Genomic_DNA"/>
</dbReference>
<proteinExistence type="predicted"/>
<keyword evidence="3" id="KW-1185">Reference proteome</keyword>
<gene>
    <name evidence="2" type="ORF">BLA24_10845</name>
</gene>
<evidence type="ECO:0000313" key="3">
    <source>
        <dbReference type="Proteomes" id="UP000222531"/>
    </source>
</evidence>
<evidence type="ECO:0000256" key="1">
    <source>
        <dbReference type="SAM" id="MobiDB-lite"/>
    </source>
</evidence>
<protein>
    <submittedName>
        <fullName evidence="2">Uncharacterized protein</fullName>
    </submittedName>
</protein>